<dbReference type="AlphaFoldDB" id="A0AAV2F1Z8"/>
<sequence>MSGGTEAFPDLGRHCQHKECNQLDFLPFKCQGCQQVFCLEHRSYRAHGCPKADHNSRKVVVCEICSTSIETTGRGELAEKALLERHEKSGQCDPRRKKKPTCGVRRCKEILTFSNTCVCKTCQMKVCLSHRFPADHQCKKDSAPAPAAAAANGVSRFLLAFASRNSKDCAKNDNQRSSSSSSSRAPSIRSH</sequence>
<accession>A0AAV2F1Z8</accession>
<name>A0AAV2F1Z8_9ROSI</name>
<dbReference type="Gene3D" id="4.10.1110.10">
    <property type="entry name" value="AN1-like Zinc finger"/>
    <property type="match status" value="2"/>
</dbReference>
<keyword evidence="10" id="KW-1185">Reference proteome</keyword>
<evidence type="ECO:0000259" key="8">
    <source>
        <dbReference type="PROSITE" id="PS51039"/>
    </source>
</evidence>
<protein>
    <recommendedName>
        <fullName evidence="8">AN1-type domain-containing protein</fullName>
    </recommendedName>
</protein>
<dbReference type="PANTHER" id="PTHR14677:SF20">
    <property type="entry name" value="ZINC FINGER AN1-TYPE CONTAINING 2A-RELATED"/>
    <property type="match status" value="1"/>
</dbReference>
<evidence type="ECO:0000256" key="4">
    <source>
        <dbReference type="ARBA" id="ARBA00022771"/>
    </source>
</evidence>
<dbReference type="SMART" id="SM00154">
    <property type="entry name" value="ZnF_AN1"/>
    <property type="match status" value="2"/>
</dbReference>
<evidence type="ECO:0000256" key="1">
    <source>
        <dbReference type="ARBA" id="ARBA00003732"/>
    </source>
</evidence>
<dbReference type="Proteomes" id="UP001497516">
    <property type="component" value="Chromosome 6"/>
</dbReference>
<dbReference type="GO" id="GO:0005737">
    <property type="term" value="C:cytoplasm"/>
    <property type="evidence" value="ECO:0007669"/>
    <property type="project" value="TreeGrafter"/>
</dbReference>
<evidence type="ECO:0000256" key="7">
    <source>
        <dbReference type="SAM" id="MobiDB-lite"/>
    </source>
</evidence>
<reference evidence="9 10" key="1">
    <citation type="submission" date="2024-04" db="EMBL/GenBank/DDBJ databases">
        <authorList>
            <person name="Fracassetti M."/>
        </authorList>
    </citation>
    <scope>NUCLEOTIDE SEQUENCE [LARGE SCALE GENOMIC DNA]</scope>
</reference>
<dbReference type="EMBL" id="OZ034819">
    <property type="protein sequence ID" value="CAL1391952.1"/>
    <property type="molecule type" value="Genomic_DNA"/>
</dbReference>
<dbReference type="PROSITE" id="PS51039">
    <property type="entry name" value="ZF_AN1"/>
    <property type="match status" value="2"/>
</dbReference>
<dbReference type="GO" id="GO:0008270">
    <property type="term" value="F:zinc ion binding"/>
    <property type="evidence" value="ECO:0007669"/>
    <property type="project" value="UniProtKB-KW"/>
</dbReference>
<gene>
    <name evidence="9" type="ORF">LTRI10_LOCUS32636</name>
</gene>
<evidence type="ECO:0000256" key="3">
    <source>
        <dbReference type="ARBA" id="ARBA00022737"/>
    </source>
</evidence>
<evidence type="ECO:0000256" key="2">
    <source>
        <dbReference type="ARBA" id="ARBA00022723"/>
    </source>
</evidence>
<evidence type="ECO:0000313" key="9">
    <source>
        <dbReference type="EMBL" id="CAL1391952.1"/>
    </source>
</evidence>
<feature type="region of interest" description="Disordered" evidence="7">
    <location>
        <begin position="168"/>
        <end position="191"/>
    </location>
</feature>
<dbReference type="InterPro" id="IPR035896">
    <property type="entry name" value="AN1-like_Znf"/>
</dbReference>
<evidence type="ECO:0000256" key="5">
    <source>
        <dbReference type="ARBA" id="ARBA00022833"/>
    </source>
</evidence>
<evidence type="ECO:0000313" key="10">
    <source>
        <dbReference type="Proteomes" id="UP001497516"/>
    </source>
</evidence>
<organism evidence="9 10">
    <name type="scientific">Linum trigynum</name>
    <dbReference type="NCBI Taxonomy" id="586398"/>
    <lineage>
        <taxon>Eukaryota</taxon>
        <taxon>Viridiplantae</taxon>
        <taxon>Streptophyta</taxon>
        <taxon>Embryophyta</taxon>
        <taxon>Tracheophyta</taxon>
        <taxon>Spermatophyta</taxon>
        <taxon>Magnoliopsida</taxon>
        <taxon>eudicotyledons</taxon>
        <taxon>Gunneridae</taxon>
        <taxon>Pentapetalae</taxon>
        <taxon>rosids</taxon>
        <taxon>fabids</taxon>
        <taxon>Malpighiales</taxon>
        <taxon>Linaceae</taxon>
        <taxon>Linum</taxon>
    </lineage>
</organism>
<dbReference type="Pfam" id="PF01428">
    <property type="entry name" value="zf-AN1"/>
    <property type="match status" value="2"/>
</dbReference>
<feature type="domain" description="AN1-type" evidence="8">
    <location>
        <begin position="96"/>
        <end position="146"/>
    </location>
</feature>
<keyword evidence="5" id="KW-0862">Zinc</keyword>
<feature type="domain" description="AN1-type" evidence="8">
    <location>
        <begin position="9"/>
        <end position="57"/>
    </location>
</feature>
<dbReference type="PANTHER" id="PTHR14677">
    <property type="entry name" value="ARSENITE INDUCUBLE RNA ASSOCIATED PROTEIN AIP-1-RELATED"/>
    <property type="match status" value="1"/>
</dbReference>
<keyword evidence="2" id="KW-0479">Metal-binding</keyword>
<keyword evidence="3" id="KW-0677">Repeat</keyword>
<dbReference type="InterPro" id="IPR000058">
    <property type="entry name" value="Znf_AN1"/>
</dbReference>
<keyword evidence="4 6" id="KW-0863">Zinc-finger</keyword>
<feature type="compositionally biased region" description="Low complexity" evidence="7">
    <location>
        <begin position="176"/>
        <end position="191"/>
    </location>
</feature>
<evidence type="ECO:0000256" key="6">
    <source>
        <dbReference type="PROSITE-ProRule" id="PRU00449"/>
    </source>
</evidence>
<proteinExistence type="predicted"/>
<dbReference type="SUPFAM" id="SSF118310">
    <property type="entry name" value="AN1-like Zinc finger"/>
    <property type="match status" value="2"/>
</dbReference>
<comment type="function">
    <text evidence="1">May be involved in environmental stress response.</text>
</comment>
<dbReference type="FunFam" id="4.10.1110.10:FF:000003">
    <property type="entry name" value="AN1-type zinc finger protein 2B isoform X1"/>
    <property type="match status" value="1"/>
</dbReference>